<accession>A0A803VQC3</accession>
<reference evidence="1" key="2">
    <citation type="submission" date="2025-08" db="UniProtKB">
        <authorList>
            <consortium name="Ensembl"/>
        </authorList>
    </citation>
    <scope>IDENTIFICATION</scope>
</reference>
<keyword evidence="2" id="KW-1185">Reference proteome</keyword>
<evidence type="ECO:0000313" key="2">
    <source>
        <dbReference type="Proteomes" id="UP000016665"/>
    </source>
</evidence>
<dbReference type="Ensembl" id="ENSFALT00000040745.1">
    <property type="protein sequence ID" value="ENSFALP00000024929.1"/>
    <property type="gene ID" value="ENSFALG00000025586.1"/>
</dbReference>
<protein>
    <submittedName>
        <fullName evidence="1">Uncharacterized protein</fullName>
    </submittedName>
</protein>
<proteinExistence type="predicted"/>
<organism evidence="1 2">
    <name type="scientific">Ficedula albicollis</name>
    <name type="common">Collared flycatcher</name>
    <name type="synonym">Muscicapa albicollis</name>
    <dbReference type="NCBI Taxonomy" id="59894"/>
    <lineage>
        <taxon>Eukaryota</taxon>
        <taxon>Metazoa</taxon>
        <taxon>Chordata</taxon>
        <taxon>Craniata</taxon>
        <taxon>Vertebrata</taxon>
        <taxon>Euteleostomi</taxon>
        <taxon>Archelosauria</taxon>
        <taxon>Archosauria</taxon>
        <taxon>Dinosauria</taxon>
        <taxon>Saurischia</taxon>
        <taxon>Theropoda</taxon>
        <taxon>Coelurosauria</taxon>
        <taxon>Aves</taxon>
        <taxon>Neognathae</taxon>
        <taxon>Neoaves</taxon>
        <taxon>Telluraves</taxon>
        <taxon>Australaves</taxon>
        <taxon>Passeriformes</taxon>
        <taxon>Muscicapidae</taxon>
        <taxon>Ficedula</taxon>
    </lineage>
</organism>
<evidence type="ECO:0000313" key="1">
    <source>
        <dbReference type="Ensembl" id="ENSFALP00000024929.1"/>
    </source>
</evidence>
<dbReference type="Proteomes" id="UP000016665">
    <property type="component" value="Chromosome 24"/>
</dbReference>
<name>A0A803VQC3_FICAL</name>
<sequence length="95" mass="10063">MGAPHLLGKHPKPPVGSQVDVEGLQDHLAAQGAVALVDVLLQQHLCALLAQAQVPAGQQQHCLGLVLADDTFLTLLLLFQQHPGVVDGADRHDEQ</sequence>
<reference evidence="1" key="3">
    <citation type="submission" date="2025-09" db="UniProtKB">
        <authorList>
            <consortium name="Ensembl"/>
        </authorList>
    </citation>
    <scope>IDENTIFICATION</scope>
</reference>
<dbReference type="AlphaFoldDB" id="A0A803VQC3"/>
<reference evidence="1 2" key="1">
    <citation type="journal article" date="2012" name="Nature">
        <title>The genomic landscape of species divergence in Ficedula flycatchers.</title>
        <authorList>
            <person name="Ellegren H."/>
            <person name="Smeds L."/>
            <person name="Burri R."/>
            <person name="Olason P.I."/>
            <person name="Backstrom N."/>
            <person name="Kawakami T."/>
            <person name="Kunstner A."/>
            <person name="Makinen H."/>
            <person name="Nadachowska-Brzyska K."/>
            <person name="Qvarnstrom A."/>
            <person name="Uebbing S."/>
            <person name="Wolf J.B."/>
        </authorList>
    </citation>
    <scope>NUCLEOTIDE SEQUENCE [LARGE SCALE GENOMIC DNA]</scope>
</reference>